<dbReference type="AlphaFoldDB" id="A0A4U8TAV2"/>
<dbReference type="InterPro" id="IPR011042">
    <property type="entry name" value="6-blade_b-propeller_TolB-like"/>
</dbReference>
<accession>A0A4U8TAV2</accession>
<feature type="chain" id="PRO_5020266132" description="ATP-binding protein" evidence="1">
    <location>
        <begin position="18"/>
        <end position="281"/>
    </location>
</feature>
<keyword evidence="1" id="KW-0732">Signal</keyword>
<protein>
    <recommendedName>
        <fullName evidence="4">ATP-binding protein</fullName>
    </recommendedName>
</protein>
<dbReference type="STRING" id="50960.LS81_03200"/>
<evidence type="ECO:0000313" key="2">
    <source>
        <dbReference type="EMBL" id="TLD97016.1"/>
    </source>
</evidence>
<proteinExistence type="predicted"/>
<dbReference type="EMBL" id="JRPK02000027">
    <property type="protein sequence ID" value="TLD97016.1"/>
    <property type="molecule type" value="Genomic_DNA"/>
</dbReference>
<organism evidence="2 3">
    <name type="scientific">Helicobacter trogontum</name>
    <dbReference type="NCBI Taxonomy" id="50960"/>
    <lineage>
        <taxon>Bacteria</taxon>
        <taxon>Pseudomonadati</taxon>
        <taxon>Campylobacterota</taxon>
        <taxon>Epsilonproteobacteria</taxon>
        <taxon>Campylobacterales</taxon>
        <taxon>Helicobacteraceae</taxon>
        <taxon>Helicobacter</taxon>
    </lineage>
</organism>
<evidence type="ECO:0000256" key="1">
    <source>
        <dbReference type="SAM" id="SignalP"/>
    </source>
</evidence>
<name>A0A4U8TAV2_9HELI</name>
<comment type="caution">
    <text evidence="2">The sequence shown here is derived from an EMBL/GenBank/DDBJ whole genome shotgun (WGS) entry which is preliminary data.</text>
</comment>
<evidence type="ECO:0008006" key="4">
    <source>
        <dbReference type="Google" id="ProtNLM"/>
    </source>
</evidence>
<reference evidence="2 3" key="1">
    <citation type="journal article" date="2014" name="Genome Announc.">
        <title>Draft genome sequences of eight enterohepatic helicobacter species isolated from both laboratory and wild rodents.</title>
        <authorList>
            <person name="Sheh A."/>
            <person name="Shen Z."/>
            <person name="Fox J.G."/>
        </authorList>
    </citation>
    <scope>NUCLEOTIDE SEQUENCE [LARGE SCALE GENOMIC DNA]</scope>
    <source>
        <strain evidence="2 3">ATCC 49310</strain>
    </source>
</reference>
<dbReference type="Proteomes" id="UP000029861">
    <property type="component" value="Unassembled WGS sequence"/>
</dbReference>
<dbReference type="Gene3D" id="2.120.10.30">
    <property type="entry name" value="TolB, C-terminal domain"/>
    <property type="match status" value="1"/>
</dbReference>
<feature type="signal peptide" evidence="1">
    <location>
        <begin position="1"/>
        <end position="17"/>
    </location>
</feature>
<gene>
    <name evidence="2" type="ORF">LS80_007645</name>
</gene>
<dbReference type="SUPFAM" id="SSF101898">
    <property type="entry name" value="NHL repeat"/>
    <property type="match status" value="1"/>
</dbReference>
<sequence length="281" mass="31128">MKRIYAFFCLCCLLLQAQGNRVVNIDGFAMPQAVAMTNLSVFVSNMGNNPDLTKSGSGFISKLDRSGRVIDPQFITNLNAPKSMAILDNILYVVDINMLKGFNLATKKQILNLPISGASMLNDIAIKDSNSLLVADGDTGLILLVDLRKKSYYTFVAIDSALGTLQNIALDKKFLYVSTFDSMQKKGRILHIELESKEVKIIHEFAEKICGLALTAHGGMIVANQGDNNETKLYKVSTHAKVYMIDIDEDLQAPAKLLLDNQTLWIPNTLDNRIQKITPER</sequence>
<evidence type="ECO:0000313" key="3">
    <source>
        <dbReference type="Proteomes" id="UP000029861"/>
    </source>
</evidence>
<dbReference type="RefSeq" id="WP_104742268.1">
    <property type="nucleotide sequence ID" value="NZ_FZNF01000052.1"/>
</dbReference>